<evidence type="ECO:0000313" key="2">
    <source>
        <dbReference type="Proteomes" id="UP000717328"/>
    </source>
</evidence>
<proteinExistence type="predicted"/>
<dbReference type="Proteomes" id="UP000717328">
    <property type="component" value="Unassembled WGS sequence"/>
</dbReference>
<reference evidence="1" key="1">
    <citation type="submission" date="2021-02" db="EMBL/GenBank/DDBJ databases">
        <authorList>
            <person name="Nieuwenhuis M."/>
            <person name="Van De Peppel L.J.J."/>
        </authorList>
    </citation>
    <scope>NUCLEOTIDE SEQUENCE</scope>
    <source>
        <strain evidence="1">D49</strain>
    </source>
</reference>
<dbReference type="EMBL" id="JABCKI010000441">
    <property type="protein sequence ID" value="KAG5650480.1"/>
    <property type="molecule type" value="Genomic_DNA"/>
</dbReference>
<gene>
    <name evidence="1" type="ORF">H0H81_012116</name>
</gene>
<evidence type="ECO:0000313" key="1">
    <source>
        <dbReference type="EMBL" id="KAG5650480.1"/>
    </source>
</evidence>
<sequence>MSAKAMYRWVDIAICGQAEYAPYSEEGRWFDYAIFPVEVEYDLVISTDVHHRGTKALSRFSDDFIRPGDYGLFQPDGSPRTYNLSYAFRKTLYFDIGIDYITKSYPHLTELLFEKPSTSLKTAAMQRDGNDCPFIMGSAQENLQATWVLPLHCEYMVTFISGSLGRSYQLRVQPQTINPFIDRQKFDKLKYQPFNNPEIAAGALKNIHNCIVTSVNAAKLLWSHKLAVDVDDDYRIIYFGVRDTETPEFRRNLVMSADESVRLSDEFLRAHFTQSVRVNIIGGDFRQDYRESLPERFVYSHWDEIDQGRFSDPEVWEDTSIGRAVKYWVIAKAMREAERRPAV</sequence>
<name>A0A9P7GJK1_9AGAR</name>
<keyword evidence="2" id="KW-1185">Reference proteome</keyword>
<comment type="caution">
    <text evidence="1">The sequence shown here is derived from an EMBL/GenBank/DDBJ whole genome shotgun (WGS) entry which is preliminary data.</text>
</comment>
<dbReference type="OrthoDB" id="3263651at2759"/>
<dbReference type="AlphaFoldDB" id="A0A9P7GJK1"/>
<organism evidence="1 2">
    <name type="scientific">Sphagnurus paluster</name>
    <dbReference type="NCBI Taxonomy" id="117069"/>
    <lineage>
        <taxon>Eukaryota</taxon>
        <taxon>Fungi</taxon>
        <taxon>Dikarya</taxon>
        <taxon>Basidiomycota</taxon>
        <taxon>Agaricomycotina</taxon>
        <taxon>Agaricomycetes</taxon>
        <taxon>Agaricomycetidae</taxon>
        <taxon>Agaricales</taxon>
        <taxon>Tricholomatineae</taxon>
        <taxon>Lyophyllaceae</taxon>
        <taxon>Sphagnurus</taxon>
    </lineage>
</organism>
<protein>
    <submittedName>
        <fullName evidence="1">Uncharacterized protein</fullName>
    </submittedName>
</protein>
<accession>A0A9P7GJK1</accession>
<reference evidence="1" key="2">
    <citation type="submission" date="2021-10" db="EMBL/GenBank/DDBJ databases">
        <title>Phylogenomics reveals ancestral predisposition of the termite-cultivated fungus Termitomyces towards a domesticated lifestyle.</title>
        <authorList>
            <person name="Auxier B."/>
            <person name="Grum-Grzhimaylo A."/>
            <person name="Cardenas M.E."/>
            <person name="Lodge J.D."/>
            <person name="Laessoe T."/>
            <person name="Pedersen O."/>
            <person name="Smith M.E."/>
            <person name="Kuyper T.W."/>
            <person name="Franco-Molano E.A."/>
            <person name="Baroni T.J."/>
            <person name="Aanen D.K."/>
        </authorList>
    </citation>
    <scope>NUCLEOTIDE SEQUENCE</scope>
    <source>
        <strain evidence="1">D49</strain>
    </source>
</reference>